<dbReference type="Pfam" id="PF00258">
    <property type="entry name" value="Flavodoxin_1"/>
    <property type="match status" value="1"/>
</dbReference>
<dbReference type="EMBL" id="BAOS01000014">
    <property type="protein sequence ID" value="GAX60743.1"/>
    <property type="molecule type" value="Genomic_DNA"/>
</dbReference>
<dbReference type="OrthoDB" id="9807946at2"/>
<dbReference type="GO" id="GO:0046872">
    <property type="term" value="F:metal ion binding"/>
    <property type="evidence" value="ECO:0007669"/>
    <property type="project" value="InterPro"/>
</dbReference>
<name>A0A286TXY1_9BACT</name>
<comment type="cofactor">
    <cofactor evidence="1">
        <name>FMN</name>
        <dbReference type="ChEBI" id="CHEBI:58210"/>
    </cofactor>
</comment>
<organism evidence="4 5">
    <name type="scientific">Candidatus Scalindua japonica</name>
    <dbReference type="NCBI Taxonomy" id="1284222"/>
    <lineage>
        <taxon>Bacteria</taxon>
        <taxon>Pseudomonadati</taxon>
        <taxon>Planctomycetota</taxon>
        <taxon>Candidatus Brocadiia</taxon>
        <taxon>Candidatus Brocadiales</taxon>
        <taxon>Candidatus Scalinduaceae</taxon>
        <taxon>Candidatus Scalindua</taxon>
    </lineage>
</organism>
<comment type="caution">
    <text evidence="4">The sequence shown here is derived from an EMBL/GenBank/DDBJ whole genome shotgun (WGS) entry which is preliminary data.</text>
</comment>
<evidence type="ECO:0000256" key="2">
    <source>
        <dbReference type="ARBA" id="ARBA00007121"/>
    </source>
</evidence>
<sequence length="397" mass="44652">MDQPVKIKEDVYWIGALDPGLVVFDIVIPTKHGTTYNSYLVRGEKIAVIETVKSYCVDGFISKIRSLVRPEDIDYIIINHTEPDHSGGLIRLMELAPKAIPVFSRGARSFVKNILHKEFDYKEVKAGDTIDLGGKVLKFISAPFLHWPDTMFTYLETDKILFPCDAFGSHYCSDKRFNDELDSKEEAFNAYEFYYDTILRPFKKHVIDALDNIKDIDLDIIAPSHGPILRENLDKYIEAYREWAGKTKKYPDKKKIVIIYVSSYGSTKKMAESIYRGACLPDTDVSLLNAAEVDMDSLLDEIDASDGIILGTPTLNAKAPKPIFDIISSLVTLNIRGKAAAVFGCYGWSGEAVQIIEDILKSLRFKIVVEGCKLRMTPSEEALNGCEEFGKKFVSVI</sequence>
<dbReference type="AlphaFoldDB" id="A0A286TXY1"/>
<feature type="domain" description="Flavodoxin-like" evidence="3">
    <location>
        <begin position="256"/>
        <end position="394"/>
    </location>
</feature>
<dbReference type="InterPro" id="IPR029039">
    <property type="entry name" value="Flavoprotein-like_sf"/>
</dbReference>
<keyword evidence="5" id="KW-1185">Reference proteome</keyword>
<dbReference type="RefSeq" id="WP_096894140.1">
    <property type="nucleotide sequence ID" value="NZ_BAOS01000014.1"/>
</dbReference>
<reference evidence="4 5" key="1">
    <citation type="journal article" date="2017" name="Environ. Microbiol. Rep.">
        <title>Genetic diversity of marine anaerobic ammonium-oxidizing bacteria as revealed by genomic and proteomic analyses of 'Candidatus Scalindua japonica'.</title>
        <authorList>
            <person name="Oshiki M."/>
            <person name="Mizuto K."/>
            <person name="Kimura Z."/>
            <person name="Kindaichi T."/>
            <person name="Satoh H."/>
            <person name="Okabe S."/>
        </authorList>
    </citation>
    <scope>NUCLEOTIDE SEQUENCE [LARGE SCALE GENOMIC DNA]</scope>
    <source>
        <strain evidence="5">husup-a2</strain>
    </source>
</reference>
<dbReference type="Gene3D" id="3.60.15.10">
    <property type="entry name" value="Ribonuclease Z/Hydroxyacylglutathione hydrolase-like"/>
    <property type="match status" value="1"/>
</dbReference>
<dbReference type="PANTHER" id="PTHR43717:SF1">
    <property type="entry name" value="ANAEROBIC NITRIC OXIDE REDUCTASE FLAVORUBREDOXIN"/>
    <property type="match status" value="1"/>
</dbReference>
<dbReference type="PROSITE" id="PS50902">
    <property type="entry name" value="FLAVODOXIN_LIKE"/>
    <property type="match status" value="1"/>
</dbReference>
<evidence type="ECO:0000313" key="4">
    <source>
        <dbReference type="EMBL" id="GAX60743.1"/>
    </source>
</evidence>
<dbReference type="CDD" id="cd07709">
    <property type="entry name" value="flavodiiron_proteins_MBL-fold"/>
    <property type="match status" value="1"/>
</dbReference>
<dbReference type="Pfam" id="PF19583">
    <property type="entry name" value="ODP"/>
    <property type="match status" value="1"/>
</dbReference>
<accession>A0A286TXY1</accession>
<dbReference type="GO" id="GO:0016491">
    <property type="term" value="F:oxidoreductase activity"/>
    <property type="evidence" value="ECO:0007669"/>
    <property type="project" value="InterPro"/>
</dbReference>
<dbReference type="InterPro" id="IPR036866">
    <property type="entry name" value="RibonucZ/Hydroxyglut_hydro"/>
</dbReference>
<dbReference type="GO" id="GO:0009055">
    <property type="term" value="F:electron transfer activity"/>
    <property type="evidence" value="ECO:0007669"/>
    <property type="project" value="InterPro"/>
</dbReference>
<gene>
    <name evidence="4" type="ORF">SCALIN_C14_0006</name>
</gene>
<evidence type="ECO:0000259" key="3">
    <source>
        <dbReference type="PROSITE" id="PS50902"/>
    </source>
</evidence>
<dbReference type="InterPro" id="IPR001279">
    <property type="entry name" value="Metallo-B-lactamas"/>
</dbReference>
<protein>
    <submittedName>
        <fullName evidence="4">Flavodoxin/nitric oxide synthase</fullName>
    </submittedName>
</protein>
<evidence type="ECO:0000256" key="1">
    <source>
        <dbReference type="ARBA" id="ARBA00001917"/>
    </source>
</evidence>
<dbReference type="InterPro" id="IPR045761">
    <property type="entry name" value="ODP_dom"/>
</dbReference>
<dbReference type="PIRSF" id="PIRSF005243">
    <property type="entry name" value="ROO"/>
    <property type="match status" value="1"/>
</dbReference>
<comment type="similarity">
    <text evidence="2">In the N-terminal section; belongs to the zinc metallo-hydrolase group 3 family.</text>
</comment>
<dbReference type="Proteomes" id="UP000218542">
    <property type="component" value="Unassembled WGS sequence"/>
</dbReference>
<evidence type="ECO:0000313" key="5">
    <source>
        <dbReference type="Proteomes" id="UP000218542"/>
    </source>
</evidence>
<dbReference type="GO" id="GO:0010181">
    <property type="term" value="F:FMN binding"/>
    <property type="evidence" value="ECO:0007669"/>
    <property type="project" value="InterPro"/>
</dbReference>
<dbReference type="SUPFAM" id="SSF52218">
    <property type="entry name" value="Flavoproteins"/>
    <property type="match status" value="1"/>
</dbReference>
<proteinExistence type="inferred from homology"/>
<dbReference type="InterPro" id="IPR016440">
    <property type="entry name" value="Rubredoxin-O_OxRdtase"/>
</dbReference>
<dbReference type="Gene3D" id="3.40.50.360">
    <property type="match status" value="1"/>
</dbReference>
<dbReference type="SUPFAM" id="SSF56281">
    <property type="entry name" value="Metallo-hydrolase/oxidoreductase"/>
    <property type="match status" value="1"/>
</dbReference>
<dbReference type="InterPro" id="IPR008254">
    <property type="entry name" value="Flavodoxin/NO_synth"/>
</dbReference>
<dbReference type="SMART" id="SM00849">
    <property type="entry name" value="Lactamase_B"/>
    <property type="match status" value="1"/>
</dbReference>
<dbReference type="PANTHER" id="PTHR43717">
    <property type="entry name" value="ANAEROBIC NITRIC OXIDE REDUCTASE FLAVORUBREDOXIN"/>
    <property type="match status" value="1"/>
</dbReference>
<dbReference type="PROSITE" id="PS00201">
    <property type="entry name" value="FLAVODOXIN"/>
    <property type="match status" value="1"/>
</dbReference>
<dbReference type="InterPro" id="IPR001226">
    <property type="entry name" value="Flavodoxin_CS"/>
</dbReference>